<dbReference type="EMBL" id="LR796624">
    <property type="protein sequence ID" value="CAB4155117.1"/>
    <property type="molecule type" value="Genomic_DNA"/>
</dbReference>
<accession>A0A6J5N8P6</accession>
<name>A0A6J5N8P6_9CAUD</name>
<sequence length="109" mass="12577">MEVTDLNSLMERLQEIKEEQKSFDAQEIVIKEYIRALLEKNDLDKYESKHCSVRLQARSKKDYGEAFKQSEAELKATKKLLDDLGDYEVVSMETSLVYAAPKTLPVPSF</sequence>
<proteinExistence type="predicted"/>
<evidence type="ECO:0000313" key="1">
    <source>
        <dbReference type="EMBL" id="CAB4155117.1"/>
    </source>
</evidence>
<organism evidence="1">
    <name type="scientific">uncultured Caudovirales phage</name>
    <dbReference type="NCBI Taxonomy" id="2100421"/>
    <lineage>
        <taxon>Viruses</taxon>
        <taxon>Duplodnaviria</taxon>
        <taxon>Heunggongvirae</taxon>
        <taxon>Uroviricota</taxon>
        <taxon>Caudoviricetes</taxon>
        <taxon>Peduoviridae</taxon>
        <taxon>Maltschvirus</taxon>
        <taxon>Maltschvirus maltsch</taxon>
    </lineage>
</organism>
<protein>
    <submittedName>
        <fullName evidence="1">Uncharacterized protein</fullName>
    </submittedName>
</protein>
<reference evidence="1" key="1">
    <citation type="submission" date="2020-04" db="EMBL/GenBank/DDBJ databases">
        <authorList>
            <person name="Chiriac C."/>
            <person name="Salcher M."/>
            <person name="Ghai R."/>
            <person name="Kavagutti S V."/>
        </authorList>
    </citation>
    <scope>NUCLEOTIDE SEQUENCE</scope>
</reference>
<gene>
    <name evidence="1" type="ORF">UFOVP649_75</name>
</gene>